<reference evidence="1 2" key="1">
    <citation type="submission" date="2016-02" db="EMBL/GenBank/DDBJ databases">
        <title>Paenibacillus sp. LPB0068, isolated from Crassostrea gigas.</title>
        <authorList>
            <person name="Shin S.-K."/>
            <person name="Yi H."/>
        </authorList>
    </citation>
    <scope>NUCLEOTIDE SEQUENCE [LARGE SCALE GENOMIC DNA]</scope>
    <source>
        <strain evidence="1 2">LPB0068</strain>
    </source>
</reference>
<dbReference type="Proteomes" id="UP000077134">
    <property type="component" value="Unassembled WGS sequence"/>
</dbReference>
<comment type="caution">
    <text evidence="1">The sequence shown here is derived from an EMBL/GenBank/DDBJ whole genome shotgun (WGS) entry which is preliminary data.</text>
</comment>
<evidence type="ECO:0000313" key="1">
    <source>
        <dbReference type="EMBL" id="OAB72801.1"/>
    </source>
</evidence>
<dbReference type="RefSeq" id="WP_068659632.1">
    <property type="nucleotide sequence ID" value="NZ_CP017770.1"/>
</dbReference>
<accession>A0A167C5G7</accession>
<dbReference type="OrthoDB" id="9815473at2"/>
<sequence length="309" mass="34258">MQIIYNGTDITSSVHPTSIQMIDNSGGIPDSLTLKFSDTEGIWGKWKPAKNDTLQVKESGYDTGLMYIDQIMQTAGSFGLAALSIPQTSKSARSQGWESVRFLEIVTQIAARHGFTIKTYGVTNHLYERVDQIEQADFSFLADRCSLEGYALKINNKSIVIYDEATQEKIVPDPELSIIRESNINGDFEFIDKSTDIYGKCIVSSQALSGYIEGEYTASGTNGPTLKRNIFASNQAEANRWAKGIIRSFNKHMLTGSLAVNLNTNYAAGTTIQVTDVGMFDGVYFTDRLVHDLINNKTKVKLRKPLEGY</sequence>
<dbReference type="EMBL" id="LSFN01000032">
    <property type="protein sequence ID" value="OAB72801.1"/>
    <property type="molecule type" value="Genomic_DNA"/>
</dbReference>
<dbReference type="SUPFAM" id="SSF69279">
    <property type="entry name" value="Phage tail proteins"/>
    <property type="match status" value="1"/>
</dbReference>
<dbReference type="STRING" id="1763538.LPB68_04930"/>
<organism evidence="1 2">
    <name type="scientific">Paenibacillus crassostreae</name>
    <dbReference type="NCBI Taxonomy" id="1763538"/>
    <lineage>
        <taxon>Bacteria</taxon>
        <taxon>Bacillati</taxon>
        <taxon>Bacillota</taxon>
        <taxon>Bacilli</taxon>
        <taxon>Bacillales</taxon>
        <taxon>Paenibacillaceae</taxon>
        <taxon>Paenibacillus</taxon>
    </lineage>
</organism>
<keyword evidence="2" id="KW-1185">Reference proteome</keyword>
<gene>
    <name evidence="1" type="ORF">PNBC_15320</name>
</gene>
<protein>
    <submittedName>
        <fullName evidence="1">Uncharacterized protein</fullName>
    </submittedName>
</protein>
<dbReference type="AlphaFoldDB" id="A0A167C5G7"/>
<proteinExistence type="predicted"/>
<evidence type="ECO:0000313" key="2">
    <source>
        <dbReference type="Proteomes" id="UP000077134"/>
    </source>
</evidence>
<name>A0A167C5G7_9BACL</name>
<dbReference type="KEGG" id="pcx:LPB68_04930"/>